<name>A0A543KPU0_9MICO</name>
<gene>
    <name evidence="2" type="ORF">FB476_1991</name>
</gene>
<proteinExistence type="predicted"/>
<evidence type="ECO:0000313" key="2">
    <source>
        <dbReference type="EMBL" id="TQM97091.1"/>
    </source>
</evidence>
<evidence type="ECO:0000256" key="1">
    <source>
        <dbReference type="SAM" id="Phobius"/>
    </source>
</evidence>
<dbReference type="Proteomes" id="UP000315133">
    <property type="component" value="Unassembled WGS sequence"/>
</dbReference>
<keyword evidence="1" id="KW-1133">Transmembrane helix</keyword>
<accession>A0A543KPU0</accession>
<comment type="caution">
    <text evidence="2">The sequence shown here is derived from an EMBL/GenBank/DDBJ whole genome shotgun (WGS) entry which is preliminary data.</text>
</comment>
<sequence>MSQNVPTGTVDARPLNRVLAVIPGGVLVLTVVAVIIDVATGALHF</sequence>
<keyword evidence="1" id="KW-0472">Membrane</keyword>
<feature type="transmembrane region" description="Helical" evidence="1">
    <location>
        <begin position="20"/>
        <end position="43"/>
    </location>
</feature>
<reference evidence="2 3" key="1">
    <citation type="submission" date="2019-06" db="EMBL/GenBank/DDBJ databases">
        <title>Sequencing the genomes of 1000 actinobacteria strains.</title>
        <authorList>
            <person name="Klenk H.-P."/>
        </authorList>
    </citation>
    <scope>NUCLEOTIDE SEQUENCE [LARGE SCALE GENOMIC DNA]</scope>
    <source>
        <strain evidence="2 3">DSM 12362</strain>
    </source>
</reference>
<dbReference type="AlphaFoldDB" id="A0A543KPU0"/>
<keyword evidence="3" id="KW-1185">Reference proteome</keyword>
<evidence type="ECO:0000313" key="3">
    <source>
        <dbReference type="Proteomes" id="UP000315133"/>
    </source>
</evidence>
<organism evidence="2 3">
    <name type="scientific">Ornithinimicrobium humiphilum</name>
    <dbReference type="NCBI Taxonomy" id="125288"/>
    <lineage>
        <taxon>Bacteria</taxon>
        <taxon>Bacillati</taxon>
        <taxon>Actinomycetota</taxon>
        <taxon>Actinomycetes</taxon>
        <taxon>Micrococcales</taxon>
        <taxon>Ornithinimicrobiaceae</taxon>
        <taxon>Ornithinimicrobium</taxon>
    </lineage>
</organism>
<dbReference type="RefSeq" id="WP_170233590.1">
    <property type="nucleotide sequence ID" value="NZ_BAAAIL010000002.1"/>
</dbReference>
<keyword evidence="1" id="KW-0812">Transmembrane</keyword>
<dbReference type="EMBL" id="VFPU01000001">
    <property type="protein sequence ID" value="TQM97091.1"/>
    <property type="molecule type" value="Genomic_DNA"/>
</dbReference>
<protein>
    <submittedName>
        <fullName evidence="2">Uncharacterized protein</fullName>
    </submittedName>
</protein>